<comment type="caution">
    <text evidence="1">The sequence shown here is derived from an EMBL/GenBank/DDBJ whole genome shotgun (WGS) entry which is preliminary data.</text>
</comment>
<evidence type="ECO:0008006" key="3">
    <source>
        <dbReference type="Google" id="ProtNLM"/>
    </source>
</evidence>
<dbReference type="SUPFAM" id="SSF64182">
    <property type="entry name" value="DHH phosphoesterases"/>
    <property type="match status" value="1"/>
</dbReference>
<accession>A0A1G2H6L7</accession>
<evidence type="ECO:0000313" key="1">
    <source>
        <dbReference type="EMBL" id="OGZ58115.1"/>
    </source>
</evidence>
<dbReference type="PANTHER" id="PTHR47618:SF1">
    <property type="entry name" value="BIFUNCTIONAL OLIGORIBONUCLEASE AND PAP PHOSPHATASE NRNA"/>
    <property type="match status" value="1"/>
</dbReference>
<name>A0A1G2H6L7_9BACT</name>
<dbReference type="Gene3D" id="3.90.1640.10">
    <property type="entry name" value="inorganic pyrophosphatase (n-terminal core)"/>
    <property type="match status" value="2"/>
</dbReference>
<sequence>MQTVALTDYQQAYGFIGNAKNILVASGHRQADDSYPACVAFTAALNKIGKLTTLFSKENAPENLSFLNNYFDHSKTKLTNSISGARDLVLSIDVSQKPVKSISYKKQESWLNISIIPHEGVSVNENDVHIGLSGFNYDLVIAVGLDDFESLGEEFQKNATLFFETPVINIDKNSSNERYGEVNLIEPLSSSCSEIMANFLKNWDETLIDKNVATLLLAGLVSSTNNFQNEKTKPNTLLAAAYLMSKDADQQEIVRNLFKTKSFEFLKLLGAAMAKFQYDNDRRLGWFSLSEDDFNKTGATYKILPSIIAELKNSLGESSCIAAFWETQKGYFCIVNPGSEKQAHSAHKEIGGQTRGNNIIMNAGKPGSPAQNNIIRKLQNLLDKT</sequence>
<dbReference type="EMBL" id="MHOD01000014">
    <property type="protein sequence ID" value="OGZ58115.1"/>
    <property type="molecule type" value="Genomic_DNA"/>
</dbReference>
<dbReference type="InterPro" id="IPR038763">
    <property type="entry name" value="DHH_sf"/>
</dbReference>
<dbReference type="InterPro" id="IPR051319">
    <property type="entry name" value="Oligoribo/pAp-PDE_c-di-AMP_PDE"/>
</dbReference>
<reference evidence="1 2" key="1">
    <citation type="journal article" date="2016" name="Nat. Commun.">
        <title>Thousands of microbial genomes shed light on interconnected biogeochemical processes in an aquifer system.</title>
        <authorList>
            <person name="Anantharaman K."/>
            <person name="Brown C.T."/>
            <person name="Hug L.A."/>
            <person name="Sharon I."/>
            <person name="Castelle C.J."/>
            <person name="Probst A.J."/>
            <person name="Thomas B.C."/>
            <person name="Singh A."/>
            <person name="Wilkins M.J."/>
            <person name="Karaoz U."/>
            <person name="Brodie E.L."/>
            <person name="Williams K.H."/>
            <person name="Hubbard S.S."/>
            <person name="Banfield J.F."/>
        </authorList>
    </citation>
    <scope>NUCLEOTIDE SEQUENCE [LARGE SCALE GENOMIC DNA]</scope>
</reference>
<dbReference type="AlphaFoldDB" id="A0A1G2H6L7"/>
<dbReference type="PANTHER" id="PTHR47618">
    <property type="entry name" value="BIFUNCTIONAL OLIGORIBONUCLEASE AND PAP PHOSPHATASE NRNA"/>
    <property type="match status" value="1"/>
</dbReference>
<gene>
    <name evidence="1" type="ORF">A2827_02725</name>
</gene>
<dbReference type="STRING" id="1802158.A2827_02725"/>
<dbReference type="Proteomes" id="UP000177932">
    <property type="component" value="Unassembled WGS sequence"/>
</dbReference>
<protein>
    <recommendedName>
        <fullName evidence="3">DHHA1 domain-containing protein</fullName>
    </recommendedName>
</protein>
<evidence type="ECO:0000313" key="2">
    <source>
        <dbReference type="Proteomes" id="UP000177932"/>
    </source>
</evidence>
<proteinExistence type="predicted"/>
<organism evidence="1 2">
    <name type="scientific">Candidatus Spechtbacteria bacterium RIFCSPHIGHO2_01_FULL_43_30</name>
    <dbReference type="NCBI Taxonomy" id="1802158"/>
    <lineage>
        <taxon>Bacteria</taxon>
        <taxon>Candidatus Spechtiibacteriota</taxon>
    </lineage>
</organism>